<proteinExistence type="predicted"/>
<feature type="transmembrane region" description="Helical" evidence="2">
    <location>
        <begin position="20"/>
        <end position="45"/>
    </location>
</feature>
<keyword evidence="2" id="KW-0812">Transmembrane</keyword>
<dbReference type="eggNOG" id="ENOG5032SI0">
    <property type="taxonomic scope" value="Bacteria"/>
</dbReference>
<accession>F2RGH0</accession>
<organism evidence="3 4">
    <name type="scientific">Streptomyces venezuelae (strain ATCC 10712 / CBS 650.69 / DSM 40230 / JCM 4526 / NBRC 13096 / PD 04745)</name>
    <dbReference type="NCBI Taxonomy" id="953739"/>
    <lineage>
        <taxon>Bacteria</taxon>
        <taxon>Bacillati</taxon>
        <taxon>Actinomycetota</taxon>
        <taxon>Actinomycetes</taxon>
        <taxon>Kitasatosporales</taxon>
        <taxon>Streptomycetaceae</taxon>
        <taxon>Streptomyces</taxon>
    </lineage>
</organism>
<dbReference type="STRING" id="953739.SVEN_6604"/>
<evidence type="ECO:0000256" key="2">
    <source>
        <dbReference type="SAM" id="Phobius"/>
    </source>
</evidence>
<dbReference type="HOGENOM" id="CLU_962863_0_0_11"/>
<dbReference type="KEGG" id="sve:SVEN_6604"/>
<evidence type="ECO:0000313" key="3">
    <source>
        <dbReference type="EMBL" id="CCA59890.1"/>
    </source>
</evidence>
<keyword evidence="2" id="KW-1133">Transmembrane helix</keyword>
<dbReference type="EMBL" id="FR845719">
    <property type="protein sequence ID" value="CCA59890.1"/>
    <property type="molecule type" value="Genomic_DNA"/>
</dbReference>
<name>F2RGH0_STRVP</name>
<dbReference type="RefSeq" id="WP_015037785.1">
    <property type="nucleotide sequence ID" value="NC_018750.1"/>
</dbReference>
<dbReference type="Proteomes" id="UP000006854">
    <property type="component" value="Chromosome"/>
</dbReference>
<evidence type="ECO:0000256" key="1">
    <source>
        <dbReference type="SAM" id="MobiDB-lite"/>
    </source>
</evidence>
<keyword evidence="2" id="KW-0472">Membrane</keyword>
<feature type="region of interest" description="Disordered" evidence="1">
    <location>
        <begin position="222"/>
        <end position="289"/>
    </location>
</feature>
<sequence>MSRERSGERSRERFRARFAVFAECLLVGVWIGVAALPLVTLPAALAAGAGHLRRWTGDHETGLRSFAADLRGALRGGGWAVGTGYLTALAVVGADLALVRALPVPGGRVAGALAVLGALWLTVSLLRAATAWRPGRRWRDLLGPAARRALRDPAGSLLVVCGLVVIAASAWFSTPLALPALGVLVAATLATERRVAAVAGDHPAGTLPTAADPVVADRSAGALPTRTSADPVVGDRPPGALPTRPSGGPVVADRSAGALPTRTSADPVVGNCSAGAERVGTTDGAPCRA</sequence>
<dbReference type="PATRIC" id="fig|953739.5.peg.1821"/>
<evidence type="ECO:0000313" key="4">
    <source>
        <dbReference type="Proteomes" id="UP000006854"/>
    </source>
</evidence>
<keyword evidence="4" id="KW-1185">Reference proteome</keyword>
<protein>
    <submittedName>
        <fullName evidence="3">Uncharacterized protein</fullName>
    </submittedName>
</protein>
<feature type="transmembrane region" description="Helical" evidence="2">
    <location>
        <begin position="109"/>
        <end position="132"/>
    </location>
</feature>
<dbReference type="GeneID" id="51867128"/>
<dbReference type="AlphaFoldDB" id="F2RGH0"/>
<gene>
    <name evidence="3" type="ordered locus">SVEN_6604</name>
</gene>
<reference evidence="3 4" key="1">
    <citation type="journal article" date="2011" name="BMC Genomics">
        <title>Genome-wide analysis of the role of GlnR in Streptomyces venezuelae provides new insights into global nitrogen regulation in actinomycetes.</title>
        <authorList>
            <person name="Pullan S.T."/>
            <person name="Bibb M.J."/>
            <person name="Merrick M."/>
        </authorList>
    </citation>
    <scope>NUCLEOTIDE SEQUENCE [LARGE SCALE GENOMIC DNA]</scope>
    <source>
        <strain evidence="3">ATCC 10712</strain>
    </source>
</reference>